<protein>
    <submittedName>
        <fullName evidence="1">Uncharacterized protein</fullName>
    </submittedName>
</protein>
<gene>
    <name evidence="1" type="ORF">FSB_LOCUS20808</name>
</gene>
<organism evidence="1">
    <name type="scientific">Fagus sylvatica</name>
    <name type="common">Beechnut</name>
    <dbReference type="NCBI Taxonomy" id="28930"/>
    <lineage>
        <taxon>Eukaryota</taxon>
        <taxon>Viridiplantae</taxon>
        <taxon>Streptophyta</taxon>
        <taxon>Embryophyta</taxon>
        <taxon>Tracheophyta</taxon>
        <taxon>Spermatophyta</taxon>
        <taxon>Magnoliopsida</taxon>
        <taxon>eudicotyledons</taxon>
        <taxon>Gunneridae</taxon>
        <taxon>Pentapetalae</taxon>
        <taxon>rosids</taxon>
        <taxon>fabids</taxon>
        <taxon>Fagales</taxon>
        <taxon>Fagaceae</taxon>
        <taxon>Fagus</taxon>
    </lineage>
</organism>
<proteinExistence type="predicted"/>
<reference evidence="1" key="1">
    <citation type="submission" date="2018-02" db="EMBL/GenBank/DDBJ databases">
        <authorList>
            <person name="Cohen D.B."/>
            <person name="Kent A.D."/>
        </authorList>
    </citation>
    <scope>NUCLEOTIDE SEQUENCE</scope>
</reference>
<name>A0A2N9FQC9_FAGSY</name>
<evidence type="ECO:0000313" key="1">
    <source>
        <dbReference type="EMBL" id="SPC92926.1"/>
    </source>
</evidence>
<dbReference type="EMBL" id="OIVN01001345">
    <property type="protein sequence ID" value="SPC92926.1"/>
    <property type="molecule type" value="Genomic_DNA"/>
</dbReference>
<dbReference type="AlphaFoldDB" id="A0A2N9FQC9"/>
<sequence>MDPCATCTNPSLLGNHEEDEHDLFSLCSLRFLLKQETGWASVSVGNAGVVVGLAISARNGLGLRFEVGNAGVVVVAWGCDLGVVVAWGCDLGVVVAWACRSRRGGGLGLPILRISAWVCRSRPRLAFSLPPLFRREVYHNFLLFSFVQLKIM</sequence>
<accession>A0A2N9FQC9</accession>